<feature type="domain" description="HTH arsR-type" evidence="4">
    <location>
        <begin position="18"/>
        <end position="108"/>
    </location>
</feature>
<dbReference type="InterPro" id="IPR036388">
    <property type="entry name" value="WH-like_DNA-bd_sf"/>
</dbReference>
<dbReference type="InterPro" id="IPR051081">
    <property type="entry name" value="HTH_MetalResp_TranReg"/>
</dbReference>
<dbReference type="EMBL" id="CP001823">
    <property type="protein sequence ID" value="ACZ39598.1"/>
    <property type="molecule type" value="Genomic_DNA"/>
</dbReference>
<dbReference type="eggNOG" id="COG0640">
    <property type="taxonomic scope" value="Bacteria"/>
</dbReference>
<evidence type="ECO:0000313" key="5">
    <source>
        <dbReference type="EMBL" id="ACZ39598.1"/>
    </source>
</evidence>
<dbReference type="Proteomes" id="UP000002027">
    <property type="component" value="Chromosome 1"/>
</dbReference>
<dbReference type="Gene3D" id="1.10.10.10">
    <property type="entry name" value="Winged helix-like DNA-binding domain superfamily/Winged helix DNA-binding domain"/>
    <property type="match status" value="1"/>
</dbReference>
<dbReference type="KEGG" id="sti:Sthe_2172"/>
<dbReference type="GO" id="GO:0003677">
    <property type="term" value="F:DNA binding"/>
    <property type="evidence" value="ECO:0007669"/>
    <property type="project" value="UniProtKB-KW"/>
</dbReference>
<evidence type="ECO:0000313" key="6">
    <source>
        <dbReference type="Proteomes" id="UP000002027"/>
    </source>
</evidence>
<reference evidence="6" key="1">
    <citation type="submission" date="2009-11" db="EMBL/GenBank/DDBJ databases">
        <title>The complete chromosome 1 of Sphaerobacter thermophilus DSM 20745.</title>
        <authorList>
            <person name="Lucas S."/>
            <person name="Copeland A."/>
            <person name="Lapidus A."/>
            <person name="Glavina del Rio T."/>
            <person name="Dalin E."/>
            <person name="Tice H."/>
            <person name="Bruce D."/>
            <person name="Goodwin L."/>
            <person name="Pitluck S."/>
            <person name="Kyrpides N."/>
            <person name="Mavromatis K."/>
            <person name="Ivanova N."/>
            <person name="Mikhailova N."/>
            <person name="LaButti K.M."/>
            <person name="Clum A."/>
            <person name="Sun H.I."/>
            <person name="Brettin T."/>
            <person name="Detter J.C."/>
            <person name="Han C."/>
            <person name="Larimer F."/>
            <person name="Land M."/>
            <person name="Hauser L."/>
            <person name="Markowitz V."/>
            <person name="Cheng J.F."/>
            <person name="Hugenholtz P."/>
            <person name="Woyke T."/>
            <person name="Wu D."/>
            <person name="Steenblock K."/>
            <person name="Schneider S."/>
            <person name="Pukall R."/>
            <person name="Goeker M."/>
            <person name="Klenk H.P."/>
            <person name="Eisen J.A."/>
        </authorList>
    </citation>
    <scope>NUCLEOTIDE SEQUENCE [LARGE SCALE GENOMIC DNA]</scope>
    <source>
        <strain evidence="6">ATCC 49802 / DSM 20745 / S 6022</strain>
    </source>
</reference>
<dbReference type="AlphaFoldDB" id="D1C6H3"/>
<dbReference type="InterPro" id="IPR036390">
    <property type="entry name" value="WH_DNA-bd_sf"/>
</dbReference>
<evidence type="ECO:0000256" key="3">
    <source>
        <dbReference type="ARBA" id="ARBA00023163"/>
    </source>
</evidence>
<keyword evidence="1" id="KW-0805">Transcription regulation</keyword>
<evidence type="ECO:0000259" key="4">
    <source>
        <dbReference type="SMART" id="SM00418"/>
    </source>
</evidence>
<dbReference type="InterPro" id="IPR011991">
    <property type="entry name" value="ArsR-like_HTH"/>
</dbReference>
<dbReference type="CDD" id="cd00090">
    <property type="entry name" value="HTH_ARSR"/>
    <property type="match status" value="1"/>
</dbReference>
<dbReference type="SUPFAM" id="SSF46785">
    <property type="entry name" value="Winged helix' DNA-binding domain"/>
    <property type="match status" value="1"/>
</dbReference>
<reference evidence="5 6" key="2">
    <citation type="journal article" date="2010" name="Stand. Genomic Sci.">
        <title>Complete genome sequence of Desulfohalobium retbaense type strain (HR(100)).</title>
        <authorList>
            <person name="Spring S."/>
            <person name="Nolan M."/>
            <person name="Lapidus A."/>
            <person name="Glavina Del Rio T."/>
            <person name="Copeland A."/>
            <person name="Tice H."/>
            <person name="Cheng J.F."/>
            <person name="Lucas S."/>
            <person name="Land M."/>
            <person name="Chen F."/>
            <person name="Bruce D."/>
            <person name="Goodwin L."/>
            <person name="Pitluck S."/>
            <person name="Ivanova N."/>
            <person name="Mavromatis K."/>
            <person name="Mikhailova N."/>
            <person name="Pati A."/>
            <person name="Chen A."/>
            <person name="Palaniappan K."/>
            <person name="Hauser L."/>
            <person name="Chang Y.J."/>
            <person name="Jeffries C.D."/>
            <person name="Munk C."/>
            <person name="Kiss H."/>
            <person name="Chain P."/>
            <person name="Han C."/>
            <person name="Brettin T."/>
            <person name="Detter J.C."/>
            <person name="Schuler E."/>
            <person name="Goker M."/>
            <person name="Rohde M."/>
            <person name="Bristow J."/>
            <person name="Eisen J.A."/>
            <person name="Markowitz V."/>
            <person name="Hugenholtz P."/>
            <person name="Kyrpides N.C."/>
            <person name="Klenk H.P."/>
        </authorList>
    </citation>
    <scope>NUCLEOTIDE SEQUENCE [LARGE SCALE GENOMIC DNA]</scope>
    <source>
        <strain evidence="6">ATCC 49802 / DSM 20745 / S 6022</strain>
    </source>
</reference>
<name>D1C6H3_SPHTD</name>
<keyword evidence="2" id="KW-0238">DNA-binding</keyword>
<gene>
    <name evidence="5" type="ordered locus">Sthe_2172</name>
</gene>
<dbReference type="InterPro" id="IPR001845">
    <property type="entry name" value="HTH_ArsR_DNA-bd_dom"/>
</dbReference>
<evidence type="ECO:0000256" key="2">
    <source>
        <dbReference type="ARBA" id="ARBA00023125"/>
    </source>
</evidence>
<dbReference type="GO" id="GO:0003700">
    <property type="term" value="F:DNA-binding transcription factor activity"/>
    <property type="evidence" value="ECO:0007669"/>
    <property type="project" value="InterPro"/>
</dbReference>
<dbReference type="OrthoDB" id="9802016at2"/>
<keyword evidence="6" id="KW-1185">Reference proteome</keyword>
<organism evidence="5 6">
    <name type="scientific">Sphaerobacter thermophilus (strain ATCC 49802 / DSM 20745 / KCCM 41009 / NCIMB 13125 / S 6022)</name>
    <dbReference type="NCBI Taxonomy" id="479434"/>
    <lineage>
        <taxon>Bacteria</taxon>
        <taxon>Pseudomonadati</taxon>
        <taxon>Thermomicrobiota</taxon>
        <taxon>Thermomicrobia</taxon>
        <taxon>Sphaerobacterales</taxon>
        <taxon>Sphaerobacterineae</taxon>
        <taxon>Sphaerobacteraceae</taxon>
        <taxon>Sphaerobacter</taxon>
    </lineage>
</organism>
<sequence>MTDREKTPPTLTGDELLRVLAALGNPHRLRIVATLVRGRQYVSQLAREVGMSRPLLYMHLQRLEAAGLVTGSLELSEDGKAMKYYEVAPFVVHLTPEVIAEAVRTLTDGESEEPGVARGTRGTG</sequence>
<dbReference type="SMART" id="SM00418">
    <property type="entry name" value="HTH_ARSR"/>
    <property type="match status" value="1"/>
</dbReference>
<accession>D1C6H3</accession>
<dbReference type="InParanoid" id="D1C6H3"/>
<evidence type="ECO:0000256" key="1">
    <source>
        <dbReference type="ARBA" id="ARBA00023015"/>
    </source>
</evidence>
<proteinExistence type="predicted"/>
<dbReference type="HOGENOM" id="CLU_097806_9_0_0"/>
<keyword evidence="3" id="KW-0804">Transcription</keyword>
<protein>
    <submittedName>
        <fullName evidence="5">Transcriptional regulator, ArsR family</fullName>
    </submittedName>
</protein>
<dbReference type="PANTHER" id="PTHR33154">
    <property type="entry name" value="TRANSCRIPTIONAL REGULATOR, ARSR FAMILY"/>
    <property type="match status" value="1"/>
</dbReference>
<dbReference type="STRING" id="479434.Sthe_2172"/>
<dbReference type="Pfam" id="PF01022">
    <property type="entry name" value="HTH_5"/>
    <property type="match status" value="1"/>
</dbReference>
<dbReference type="RefSeq" id="WP_012872644.1">
    <property type="nucleotide sequence ID" value="NC_013523.1"/>
</dbReference>
<dbReference type="PANTHER" id="PTHR33154:SF18">
    <property type="entry name" value="ARSENICAL RESISTANCE OPERON REPRESSOR"/>
    <property type="match status" value="1"/>
</dbReference>